<evidence type="ECO:0008006" key="4">
    <source>
        <dbReference type="Google" id="ProtNLM"/>
    </source>
</evidence>
<organism evidence="1">
    <name type="scientific">Cladocopium goreaui</name>
    <dbReference type="NCBI Taxonomy" id="2562237"/>
    <lineage>
        <taxon>Eukaryota</taxon>
        <taxon>Sar</taxon>
        <taxon>Alveolata</taxon>
        <taxon>Dinophyceae</taxon>
        <taxon>Suessiales</taxon>
        <taxon>Symbiodiniaceae</taxon>
        <taxon>Cladocopium</taxon>
    </lineage>
</organism>
<dbReference type="SUPFAM" id="SSF53335">
    <property type="entry name" value="S-adenosyl-L-methionine-dependent methyltransferases"/>
    <property type="match status" value="1"/>
</dbReference>
<dbReference type="EMBL" id="CAMXCT030002879">
    <property type="protein sequence ID" value="CAL4788347.1"/>
    <property type="molecule type" value="Genomic_DNA"/>
</dbReference>
<evidence type="ECO:0000313" key="1">
    <source>
        <dbReference type="EMBL" id="CAI4001035.1"/>
    </source>
</evidence>
<keyword evidence="3" id="KW-1185">Reference proteome</keyword>
<reference evidence="1" key="1">
    <citation type="submission" date="2022-10" db="EMBL/GenBank/DDBJ databases">
        <authorList>
            <person name="Chen Y."/>
            <person name="Dougan E. K."/>
            <person name="Chan C."/>
            <person name="Rhodes N."/>
            <person name="Thang M."/>
        </authorList>
    </citation>
    <scope>NUCLEOTIDE SEQUENCE</scope>
</reference>
<protein>
    <recommendedName>
        <fullName evidence="4">Methyltransferase FkbM domain-containing protein</fullName>
    </recommendedName>
</protein>
<proteinExistence type="predicted"/>
<dbReference type="OrthoDB" id="428198at2759"/>
<evidence type="ECO:0000313" key="3">
    <source>
        <dbReference type="Proteomes" id="UP001152797"/>
    </source>
</evidence>
<dbReference type="EMBL" id="CAMXCT020002879">
    <property type="protein sequence ID" value="CAL1154410.1"/>
    <property type="molecule type" value="Genomic_DNA"/>
</dbReference>
<comment type="caution">
    <text evidence="1">The sequence shown here is derived from an EMBL/GenBank/DDBJ whole genome shotgun (WGS) entry which is preliminary data.</text>
</comment>
<name>A0A9P1D103_9DINO</name>
<gene>
    <name evidence="1" type="ORF">C1SCF055_LOCUS27112</name>
</gene>
<dbReference type="Proteomes" id="UP001152797">
    <property type="component" value="Unassembled WGS sequence"/>
</dbReference>
<dbReference type="AlphaFoldDB" id="A0A9P1D103"/>
<accession>A0A9P1D103</accession>
<reference evidence="2 3" key="2">
    <citation type="submission" date="2024-05" db="EMBL/GenBank/DDBJ databases">
        <authorList>
            <person name="Chen Y."/>
            <person name="Shah S."/>
            <person name="Dougan E. K."/>
            <person name="Thang M."/>
            <person name="Chan C."/>
        </authorList>
    </citation>
    <scope>NUCLEOTIDE SEQUENCE [LARGE SCALE GENOMIC DNA]</scope>
</reference>
<evidence type="ECO:0000313" key="2">
    <source>
        <dbReference type="EMBL" id="CAL4788347.1"/>
    </source>
</evidence>
<dbReference type="InterPro" id="IPR029063">
    <property type="entry name" value="SAM-dependent_MTases_sf"/>
</dbReference>
<dbReference type="EMBL" id="CAMXCT010002879">
    <property type="protein sequence ID" value="CAI4001035.1"/>
    <property type="molecule type" value="Genomic_DNA"/>
</dbReference>
<sequence length="338" mass="38736">MSQYKRWLQLAMQRPMGCWAPTILGTLMVADGARSMAMPLPVEDFIRIAQSDVRSCRSPMESFTELLQWPWPLFETLDWLQTPAEVQVRILPSRLYQHWWWFKPLPETTGKLVAPRGRRPGTYGFVGDNIRSTRRPHCNLIFQNAWDVLKEFLPGPINVVDVGSMLGDCCLWTLKRTRPLGLCRAFESNMLWARLATTSAELNGFRKEMQISEVLVRPEGPNSLDALLMSDLGGASWVLKMHVDGTELELLQGAVELLKSGRVPLAVVRMDWQLQLNDGRYRPPPSDWRKFLRSSGLSKLYELRFCHEQAVLIAKNTRATNALLRRNLNFTLEPKKTS</sequence>